<comment type="caution">
    <text evidence="4">The sequence shown here is derived from an EMBL/GenBank/DDBJ whole genome shotgun (WGS) entry which is preliminary data.</text>
</comment>
<evidence type="ECO:0000259" key="3">
    <source>
        <dbReference type="Pfam" id="PF01467"/>
    </source>
</evidence>
<dbReference type="NCBIfam" id="TIGR00125">
    <property type="entry name" value="cyt_tran_rel"/>
    <property type="match status" value="1"/>
</dbReference>
<keyword evidence="1" id="KW-0808">Transferase</keyword>
<proteinExistence type="predicted"/>
<protein>
    <submittedName>
        <fullName evidence="4">Glycerol-3-phosphate cytidylyltransferase</fullName>
    </submittedName>
</protein>
<feature type="domain" description="Cytidyltransferase-like" evidence="3">
    <location>
        <begin position="250"/>
        <end position="374"/>
    </location>
</feature>
<dbReference type="EMBL" id="QROP01000053">
    <property type="protein sequence ID" value="RHL33929.1"/>
    <property type="molecule type" value="Genomic_DNA"/>
</dbReference>
<dbReference type="Gene3D" id="3.40.50.620">
    <property type="entry name" value="HUPs"/>
    <property type="match status" value="1"/>
</dbReference>
<dbReference type="RefSeq" id="WP_118416998.1">
    <property type="nucleotide sequence ID" value="NZ_QROP01000053.1"/>
</dbReference>
<dbReference type="Proteomes" id="UP000283672">
    <property type="component" value="Unassembled WGS sequence"/>
</dbReference>
<accession>A0AA92V9H9</accession>
<organism evidence="4 5">
    <name type="scientific">Segatella copri</name>
    <dbReference type="NCBI Taxonomy" id="165179"/>
    <lineage>
        <taxon>Bacteria</taxon>
        <taxon>Pseudomonadati</taxon>
        <taxon>Bacteroidota</taxon>
        <taxon>Bacteroidia</taxon>
        <taxon>Bacteroidales</taxon>
        <taxon>Prevotellaceae</taxon>
        <taxon>Segatella</taxon>
    </lineage>
</organism>
<dbReference type="SUPFAM" id="SSF52374">
    <property type="entry name" value="Nucleotidylyl transferase"/>
    <property type="match status" value="1"/>
</dbReference>
<dbReference type="Pfam" id="PF01467">
    <property type="entry name" value="CTP_transf_like"/>
    <property type="match status" value="1"/>
</dbReference>
<keyword evidence="2 4" id="KW-0548">Nucleotidyltransferase</keyword>
<dbReference type="GO" id="GO:0016779">
    <property type="term" value="F:nucleotidyltransferase activity"/>
    <property type="evidence" value="ECO:0007669"/>
    <property type="project" value="UniProtKB-KW"/>
</dbReference>
<dbReference type="PANTHER" id="PTHR43793:SF1">
    <property type="entry name" value="FAD SYNTHASE"/>
    <property type="match status" value="1"/>
</dbReference>
<evidence type="ECO:0000256" key="1">
    <source>
        <dbReference type="ARBA" id="ARBA00022679"/>
    </source>
</evidence>
<dbReference type="InterPro" id="IPR004821">
    <property type="entry name" value="Cyt_trans-like"/>
</dbReference>
<evidence type="ECO:0000256" key="2">
    <source>
        <dbReference type="ARBA" id="ARBA00022695"/>
    </source>
</evidence>
<name>A0AA92V9H9_9BACT</name>
<dbReference type="InterPro" id="IPR014729">
    <property type="entry name" value="Rossmann-like_a/b/a_fold"/>
</dbReference>
<dbReference type="InterPro" id="IPR050385">
    <property type="entry name" value="Archaeal_FAD_synthase"/>
</dbReference>
<evidence type="ECO:0000313" key="4">
    <source>
        <dbReference type="EMBL" id="RHL33929.1"/>
    </source>
</evidence>
<dbReference type="AlphaFoldDB" id="A0AA92V9H9"/>
<reference evidence="4 5" key="1">
    <citation type="submission" date="2018-08" db="EMBL/GenBank/DDBJ databases">
        <title>A genome reference for cultivated species of the human gut microbiota.</title>
        <authorList>
            <person name="Zou Y."/>
            <person name="Xue W."/>
            <person name="Luo G."/>
        </authorList>
    </citation>
    <scope>NUCLEOTIDE SEQUENCE [LARGE SCALE GENOMIC DNA]</scope>
    <source>
        <strain evidence="4 5">AF38-11</strain>
    </source>
</reference>
<dbReference type="PANTHER" id="PTHR43793">
    <property type="entry name" value="FAD SYNTHASE"/>
    <property type="match status" value="1"/>
</dbReference>
<sequence>MAHIKTSKGFLDYDSHLLYFGDKVIDKNIMLENLNVLSVYLDKIAINWGPAFGTLIGIVRNDDFQPWKPIFDIYILKEDEERFKDILWLLKDVDFELVRYERRGLYYLRRKDQFIKVFVLHKISCDVRHTGGSDFIHEKYLQNTIKWNFKGIELNVPADVEEYFTFQYGKDWIIPKQTVFYSKNILKKWCYWVTTWIQDKLPNSLYYSWLLNHRKKDFQKFKARCGKAGCALPEDIELSSMKPRKYIRVLTVGVYDLLHKGHVELFRRAKGLGDYLIVAAQDGDFILKYKPTAKVLNSTEDRKYMIKSIRYVDEVITYEDVDQIVQNVDFDIFVTGPDQSHAGFQKAIRWCEEHGKEHIVLARTDGVSSSELKAKIAAKVNKKV</sequence>
<evidence type="ECO:0000313" key="5">
    <source>
        <dbReference type="Proteomes" id="UP000283672"/>
    </source>
</evidence>
<gene>
    <name evidence="4" type="ORF">DW026_13615</name>
</gene>